<keyword evidence="5" id="KW-1185">Reference proteome</keyword>
<dbReference type="InterPro" id="IPR019533">
    <property type="entry name" value="Peptidase_S26"/>
</dbReference>
<keyword evidence="2" id="KW-0812">Transmembrane</keyword>
<dbReference type="Proteomes" id="UP000187321">
    <property type="component" value="Chromosome"/>
</dbReference>
<reference evidence="3 6" key="1">
    <citation type="submission" date="2017-01" db="EMBL/GenBank/DDBJ databases">
        <title>Complete genome sequence of Haloterrigena daqingensis type strain (JX313T).</title>
        <authorList>
            <person name="Shuang W."/>
        </authorList>
    </citation>
    <scope>NUCLEOTIDE SEQUENCE [LARGE SCALE GENOMIC DNA]</scope>
    <source>
        <strain evidence="3 6">JX313</strain>
    </source>
</reference>
<keyword evidence="2" id="KW-1133">Transmembrane helix</keyword>
<dbReference type="OrthoDB" id="50404at2157"/>
<evidence type="ECO:0000256" key="1">
    <source>
        <dbReference type="SAM" id="MobiDB-lite"/>
    </source>
</evidence>
<dbReference type="Proteomes" id="UP000185687">
    <property type="component" value="Unassembled WGS sequence"/>
</dbReference>
<organism evidence="4 5">
    <name type="scientific">Natronorubrum daqingense</name>
    <dbReference type="NCBI Taxonomy" id="588898"/>
    <lineage>
        <taxon>Archaea</taxon>
        <taxon>Methanobacteriati</taxon>
        <taxon>Methanobacteriota</taxon>
        <taxon>Stenosarchaea group</taxon>
        <taxon>Halobacteria</taxon>
        <taxon>Halobacteriales</taxon>
        <taxon>Natrialbaceae</taxon>
        <taxon>Natronorubrum</taxon>
    </lineage>
</organism>
<feature type="transmembrane region" description="Helical" evidence="2">
    <location>
        <begin position="339"/>
        <end position="361"/>
    </location>
</feature>
<feature type="transmembrane region" description="Helical" evidence="2">
    <location>
        <begin position="167"/>
        <end position="186"/>
    </location>
</feature>
<sequence length="389" mass="40864">MTTGTLLKRVLGGVVALVIVLLLVGQLLGQPILLGYVATGSMEPTMDAGDGFVSVPSAVTGSPEEGDVVVFEARELHDGELTTHRIVDETEEGYVTSGDANPFTDQDSDEPHVTDDQIVATAWELGGDPVTIPHLGTAIMGIQGGVESAFGTVASTVGLSEPTDFDSAGAVLVGLGVALLGFGILLERLGPGRREATRSRSRPNVIALWTVLGVVLLVFVTGATAAMVIPSGTVEYGIASTTSPGDDPQELEPGETGELTQTVDNAGYLPIVAIHESDRESVSTDPDRQTVGPRSSGEATVSLTAPEETGEYTRSVEEHRYIALLPPSVIEWLHTGHPLVAIAAVNGVIVGVAVMLVLAVFGRNDIRIRSTGVHVSLATRVRRKIREWR</sequence>
<dbReference type="KEGG" id="hda:BB347_15660"/>
<dbReference type="AlphaFoldDB" id="A0A1N7AMU1"/>
<dbReference type="GO" id="GO:0006465">
    <property type="term" value="P:signal peptide processing"/>
    <property type="evidence" value="ECO:0007669"/>
    <property type="project" value="InterPro"/>
</dbReference>
<dbReference type="InterPro" id="IPR036286">
    <property type="entry name" value="LexA/Signal_pep-like_sf"/>
</dbReference>
<evidence type="ECO:0000256" key="2">
    <source>
        <dbReference type="SAM" id="Phobius"/>
    </source>
</evidence>
<evidence type="ECO:0000313" key="4">
    <source>
        <dbReference type="EMBL" id="SIR40402.1"/>
    </source>
</evidence>
<feature type="region of interest" description="Disordered" evidence="1">
    <location>
        <begin position="278"/>
        <end position="310"/>
    </location>
</feature>
<dbReference type="EMBL" id="FTNP01000001">
    <property type="protein sequence ID" value="SIR40402.1"/>
    <property type="molecule type" value="Genomic_DNA"/>
</dbReference>
<dbReference type="RefSeq" id="WP_076580033.1">
    <property type="nucleotide sequence ID" value="NZ_CP019327.1"/>
</dbReference>
<proteinExistence type="predicted"/>
<dbReference type="EMBL" id="CP019327">
    <property type="protein sequence ID" value="APX97931.1"/>
    <property type="molecule type" value="Genomic_DNA"/>
</dbReference>
<feature type="compositionally biased region" description="Basic and acidic residues" evidence="1">
    <location>
        <begin position="278"/>
        <end position="288"/>
    </location>
</feature>
<gene>
    <name evidence="3" type="ORF">BB347_15660</name>
    <name evidence="4" type="ORF">SAMN05421809_1229</name>
</gene>
<dbReference type="SUPFAM" id="SSF51306">
    <property type="entry name" value="LexA/Signal peptidase"/>
    <property type="match status" value="1"/>
</dbReference>
<name>A0A1N7AMU1_9EURY</name>
<dbReference type="GO" id="GO:0004252">
    <property type="term" value="F:serine-type endopeptidase activity"/>
    <property type="evidence" value="ECO:0007669"/>
    <property type="project" value="InterPro"/>
</dbReference>
<evidence type="ECO:0000313" key="5">
    <source>
        <dbReference type="Proteomes" id="UP000185687"/>
    </source>
</evidence>
<evidence type="ECO:0000313" key="3">
    <source>
        <dbReference type="EMBL" id="APX97931.1"/>
    </source>
</evidence>
<protein>
    <submittedName>
        <fullName evidence="3">S26 family signal peptidase</fullName>
    </submittedName>
    <submittedName>
        <fullName evidence="4">Signal peptidase, endoplasmic reticulum-type</fullName>
    </submittedName>
</protein>
<dbReference type="STRING" id="588898.BB347_15660"/>
<accession>A0A1N7AMU1</accession>
<feature type="transmembrane region" description="Helical" evidence="2">
    <location>
        <begin position="206"/>
        <end position="229"/>
    </location>
</feature>
<evidence type="ECO:0000313" key="6">
    <source>
        <dbReference type="Proteomes" id="UP000187321"/>
    </source>
</evidence>
<keyword evidence="2" id="KW-0472">Membrane</keyword>
<dbReference type="CDD" id="cd06530">
    <property type="entry name" value="S26_SPase_I"/>
    <property type="match status" value="1"/>
</dbReference>
<reference evidence="4 5" key="2">
    <citation type="submission" date="2017-01" db="EMBL/GenBank/DDBJ databases">
        <authorList>
            <person name="Mah S.A."/>
            <person name="Swanson W.J."/>
            <person name="Moy G.W."/>
            <person name="Vacquier V.D."/>
        </authorList>
    </citation>
    <scope>NUCLEOTIDE SEQUENCE [LARGE SCALE GENOMIC DNA]</scope>
    <source>
        <strain evidence="4 5">CGMCC 1.8909</strain>
    </source>
</reference>
<dbReference type="GeneID" id="30957409"/>